<dbReference type="AlphaFoldDB" id="A0A9Q8WGU0"/>
<reference evidence="1" key="1">
    <citation type="journal article" date="2021" name="Mol. Plant Microbe Interact.">
        <title>Complete Genome Sequence of the Plant-Pathogenic Fungus Colletotrichum lupini.</title>
        <authorList>
            <person name="Baroncelli R."/>
            <person name="Pensec F."/>
            <person name="Da Lio D."/>
            <person name="Boufleur T."/>
            <person name="Vicente I."/>
            <person name="Sarrocco S."/>
            <person name="Picot A."/>
            <person name="Baraldi E."/>
            <person name="Sukno S."/>
            <person name="Thon M."/>
            <person name="Le Floch G."/>
        </authorList>
    </citation>
    <scope>NUCLEOTIDE SEQUENCE</scope>
    <source>
        <strain evidence="1">IMI 504893</strain>
    </source>
</reference>
<proteinExistence type="predicted"/>
<name>A0A9Q8WGU0_9PEZI</name>
<organism evidence="1 2">
    <name type="scientific">Colletotrichum lupini</name>
    <dbReference type="NCBI Taxonomy" id="145971"/>
    <lineage>
        <taxon>Eukaryota</taxon>
        <taxon>Fungi</taxon>
        <taxon>Dikarya</taxon>
        <taxon>Ascomycota</taxon>
        <taxon>Pezizomycotina</taxon>
        <taxon>Sordariomycetes</taxon>
        <taxon>Hypocreomycetidae</taxon>
        <taxon>Glomerellales</taxon>
        <taxon>Glomerellaceae</taxon>
        <taxon>Colletotrichum</taxon>
        <taxon>Colletotrichum acutatum species complex</taxon>
    </lineage>
</organism>
<dbReference type="EMBL" id="CP019476">
    <property type="protein sequence ID" value="UQC82282.1"/>
    <property type="molecule type" value="Genomic_DNA"/>
</dbReference>
<protein>
    <submittedName>
        <fullName evidence="1">Uncharacterized protein</fullName>
    </submittedName>
</protein>
<gene>
    <name evidence="1" type="ORF">CLUP02_07769</name>
</gene>
<accession>A0A9Q8WGU0</accession>
<sequence length="82" mass="9014">MRANRIYSPSAASGLVRTCKPLPTPSELSPPNTLQTEFTSWRTFLGSSSSFQAEAPPHEARQALLRAVCPLQGHRITVTYTQ</sequence>
<dbReference type="KEGG" id="clup:CLUP02_07769"/>
<dbReference type="Proteomes" id="UP000830671">
    <property type="component" value="Chromosome 4"/>
</dbReference>
<evidence type="ECO:0000313" key="2">
    <source>
        <dbReference type="Proteomes" id="UP000830671"/>
    </source>
</evidence>
<dbReference type="GeneID" id="73341772"/>
<evidence type="ECO:0000313" key="1">
    <source>
        <dbReference type="EMBL" id="UQC82282.1"/>
    </source>
</evidence>
<keyword evidence="2" id="KW-1185">Reference proteome</keyword>
<dbReference type="RefSeq" id="XP_049143905.1">
    <property type="nucleotide sequence ID" value="XM_049286762.1"/>
</dbReference>